<dbReference type="Proteomes" id="UP000027222">
    <property type="component" value="Unassembled WGS sequence"/>
</dbReference>
<dbReference type="EMBL" id="KL142369">
    <property type="protein sequence ID" value="KDR83188.1"/>
    <property type="molecule type" value="Genomic_DNA"/>
</dbReference>
<gene>
    <name evidence="1" type="ORF">GALMADRAFT_239026</name>
</gene>
<name>A0A067TW04_GALM3</name>
<dbReference type="OrthoDB" id="2745898at2759"/>
<evidence type="ECO:0000313" key="2">
    <source>
        <dbReference type="Proteomes" id="UP000027222"/>
    </source>
</evidence>
<protein>
    <recommendedName>
        <fullName evidence="3">F-box domain-containing protein</fullName>
    </recommendedName>
</protein>
<evidence type="ECO:0008006" key="3">
    <source>
        <dbReference type="Google" id="ProtNLM"/>
    </source>
</evidence>
<dbReference type="AlphaFoldDB" id="A0A067TW04"/>
<evidence type="ECO:0000313" key="1">
    <source>
        <dbReference type="EMBL" id="KDR83188.1"/>
    </source>
</evidence>
<sequence>MISLNSNQSLLPIELLEHIIDNVDISSPDGKQSLITCSYANSTLRVLCQTRIFQDVAVIHGLQYATGESFFDDEQSTGNKFLSLLDRSPHIGSYVRNFTLKAVMLDWQREQSDTICSKDPGFSLYATRPHLQKLQKFTVVAPVFLLWSRFDQRMKSFFHNSIAQVLPEVDFHIIRQVPISVFYNCAALQDLRISHLKSESINTTSSLHTKAKLRVLQVGRESFSSALGRLQECFKLFEPPSSPFDLSQLTELILPDYGYSVADIQFMLGLCSKSLERLDLRLDNHYGTVTLLEFEPVICTDHFAPSTLDPHMLPSIVEAETISPNLGSLHKLRRLAFRATISCLEGRVTSNIPLASVILKTIPNDGPLSEVVLNTLLQNYSVDNLAVFPWSTVVDVLCGNRVWPHLTRVELKFEQMTNIRTVRISPANLADSLDRNDDLNKLRERGLLLYI</sequence>
<accession>A0A067TW04</accession>
<proteinExistence type="predicted"/>
<organism evidence="1 2">
    <name type="scientific">Galerina marginata (strain CBS 339.88)</name>
    <dbReference type="NCBI Taxonomy" id="685588"/>
    <lineage>
        <taxon>Eukaryota</taxon>
        <taxon>Fungi</taxon>
        <taxon>Dikarya</taxon>
        <taxon>Basidiomycota</taxon>
        <taxon>Agaricomycotina</taxon>
        <taxon>Agaricomycetes</taxon>
        <taxon>Agaricomycetidae</taxon>
        <taxon>Agaricales</taxon>
        <taxon>Agaricineae</taxon>
        <taxon>Strophariaceae</taxon>
        <taxon>Galerina</taxon>
    </lineage>
</organism>
<keyword evidence="2" id="KW-1185">Reference proteome</keyword>
<reference evidence="2" key="1">
    <citation type="journal article" date="2014" name="Proc. Natl. Acad. Sci. U.S.A.">
        <title>Extensive sampling of basidiomycete genomes demonstrates inadequacy of the white-rot/brown-rot paradigm for wood decay fungi.</title>
        <authorList>
            <person name="Riley R."/>
            <person name="Salamov A.A."/>
            <person name="Brown D.W."/>
            <person name="Nagy L.G."/>
            <person name="Floudas D."/>
            <person name="Held B.W."/>
            <person name="Levasseur A."/>
            <person name="Lombard V."/>
            <person name="Morin E."/>
            <person name="Otillar R."/>
            <person name="Lindquist E.A."/>
            <person name="Sun H."/>
            <person name="LaButti K.M."/>
            <person name="Schmutz J."/>
            <person name="Jabbour D."/>
            <person name="Luo H."/>
            <person name="Baker S.E."/>
            <person name="Pisabarro A.G."/>
            <person name="Walton J.D."/>
            <person name="Blanchette R.A."/>
            <person name="Henrissat B."/>
            <person name="Martin F."/>
            <person name="Cullen D."/>
            <person name="Hibbett D.S."/>
            <person name="Grigoriev I.V."/>
        </authorList>
    </citation>
    <scope>NUCLEOTIDE SEQUENCE [LARGE SCALE GENOMIC DNA]</scope>
    <source>
        <strain evidence="2">CBS 339.88</strain>
    </source>
</reference>
<dbReference type="HOGENOM" id="CLU_051704_0_0_1"/>
<dbReference type="SUPFAM" id="SSF52058">
    <property type="entry name" value="L domain-like"/>
    <property type="match status" value="1"/>
</dbReference>